<evidence type="ECO:0000313" key="2">
    <source>
        <dbReference type="Proteomes" id="UP001150581"/>
    </source>
</evidence>
<protein>
    <submittedName>
        <fullName evidence="1">Uncharacterized protein</fullName>
    </submittedName>
</protein>
<dbReference type="EMBL" id="JANBPG010000054">
    <property type="protein sequence ID" value="KAJ1900907.1"/>
    <property type="molecule type" value="Genomic_DNA"/>
</dbReference>
<name>A0ACC1IU55_9FUNG</name>
<keyword evidence="2" id="KW-1185">Reference proteome</keyword>
<proteinExistence type="predicted"/>
<organism evidence="1 2">
    <name type="scientific">Kickxella alabastrina</name>
    <dbReference type="NCBI Taxonomy" id="61397"/>
    <lineage>
        <taxon>Eukaryota</taxon>
        <taxon>Fungi</taxon>
        <taxon>Fungi incertae sedis</taxon>
        <taxon>Zoopagomycota</taxon>
        <taxon>Kickxellomycotina</taxon>
        <taxon>Kickxellomycetes</taxon>
        <taxon>Kickxellales</taxon>
        <taxon>Kickxellaceae</taxon>
        <taxon>Kickxella</taxon>
    </lineage>
</organism>
<accession>A0ACC1IU55</accession>
<gene>
    <name evidence="1" type="ORF">LPJ66_001155</name>
</gene>
<sequence>MSVTLWLLAFVPVAALIRFVGIPDDTLQQTKPFLRQIFDGLCYAILRFLHLAFAVHKSFQSWVQMTLLQNEVDVHDLLLGDRPALVEERAELEMFLLSLPQRPEHFAVVLPDGHTDDIVDDVEALCAWSGMAKIPRLTVYSRDGRLKDFADAIEARLRKSKIISRAYNNNPPSIILDLGTHYAKRHITSPGNHPLHVSLWSREDGFPALVELSRSLAKQVSAGTLSAKSIDETMVASLLKDPFGFAHPELLLLYDDLICIPEFPPWQLQNTEVYQIGQGSVKSLGDAVVRALGSYAKIEKRWGK</sequence>
<comment type="caution">
    <text evidence="1">The sequence shown here is derived from an EMBL/GenBank/DDBJ whole genome shotgun (WGS) entry which is preliminary data.</text>
</comment>
<dbReference type="Proteomes" id="UP001150581">
    <property type="component" value="Unassembled WGS sequence"/>
</dbReference>
<evidence type="ECO:0000313" key="1">
    <source>
        <dbReference type="EMBL" id="KAJ1900907.1"/>
    </source>
</evidence>
<reference evidence="1" key="1">
    <citation type="submission" date="2022-07" db="EMBL/GenBank/DDBJ databases">
        <title>Phylogenomic reconstructions and comparative analyses of Kickxellomycotina fungi.</title>
        <authorList>
            <person name="Reynolds N.K."/>
            <person name="Stajich J.E."/>
            <person name="Barry K."/>
            <person name="Grigoriev I.V."/>
            <person name="Crous P."/>
            <person name="Smith M.E."/>
        </authorList>
    </citation>
    <scope>NUCLEOTIDE SEQUENCE</scope>
    <source>
        <strain evidence="1">Benny 63K</strain>
    </source>
</reference>